<dbReference type="SUPFAM" id="SSF51182">
    <property type="entry name" value="RmlC-like cupins"/>
    <property type="match status" value="1"/>
</dbReference>
<dbReference type="Proteomes" id="UP001479606">
    <property type="component" value="Unassembled WGS sequence"/>
</dbReference>
<gene>
    <name evidence="2" type="ORF">AAFH49_04000</name>
</gene>
<dbReference type="CDD" id="cd02238">
    <property type="entry name" value="cupin_KdgF"/>
    <property type="match status" value="1"/>
</dbReference>
<dbReference type="InterPro" id="IPR014710">
    <property type="entry name" value="RmlC-like_jellyroll"/>
</dbReference>
<feature type="domain" description="Cupin type-2" evidence="1">
    <location>
        <begin position="41"/>
        <end position="99"/>
    </location>
</feature>
<reference evidence="2 3" key="1">
    <citation type="journal article" date="2018" name="Arch. Microbiol.">
        <title>Hymenobacter segetis sp. nov., isolated from soil.</title>
        <authorList>
            <person name="Ten L.N."/>
            <person name="Lim S.J."/>
            <person name="Kim B.O."/>
            <person name="Kang I.K."/>
            <person name="Jung H.Y."/>
        </authorList>
    </citation>
    <scope>NUCLEOTIDE SEQUENCE [LARGE SCALE GENOMIC DNA]</scope>
    <source>
        <strain evidence="2 3">S7-3-11</strain>
    </source>
</reference>
<dbReference type="InterPro" id="IPR011051">
    <property type="entry name" value="RmlC_Cupin_sf"/>
</dbReference>
<dbReference type="PANTHER" id="PTHR40112">
    <property type="entry name" value="H2HPP ISOMERASE"/>
    <property type="match status" value="1"/>
</dbReference>
<dbReference type="PIRSF" id="PIRSF029883">
    <property type="entry name" value="KdgF"/>
    <property type="match status" value="1"/>
</dbReference>
<name>A0ABU9LRP7_9BACT</name>
<dbReference type="Gene3D" id="2.60.120.10">
    <property type="entry name" value="Jelly Rolls"/>
    <property type="match status" value="1"/>
</dbReference>
<dbReference type="InterPro" id="IPR013096">
    <property type="entry name" value="Cupin_2"/>
</dbReference>
<evidence type="ECO:0000259" key="1">
    <source>
        <dbReference type="Pfam" id="PF07883"/>
    </source>
</evidence>
<dbReference type="Pfam" id="PF07883">
    <property type="entry name" value="Cupin_2"/>
    <property type="match status" value="1"/>
</dbReference>
<comment type="caution">
    <text evidence="2">The sequence shown here is derived from an EMBL/GenBank/DDBJ whole genome shotgun (WGS) entry which is preliminary data.</text>
</comment>
<protein>
    <submittedName>
        <fullName evidence="2">Cupin domain-containing protein</fullName>
    </submittedName>
</protein>
<dbReference type="InterPro" id="IPR052535">
    <property type="entry name" value="Bacilysin_H2HPP_isomerase"/>
</dbReference>
<evidence type="ECO:0000313" key="3">
    <source>
        <dbReference type="Proteomes" id="UP001479606"/>
    </source>
</evidence>
<proteinExistence type="predicted"/>
<dbReference type="EMBL" id="JBCEVZ010000006">
    <property type="protein sequence ID" value="MEL5993357.1"/>
    <property type="molecule type" value="Genomic_DNA"/>
</dbReference>
<evidence type="ECO:0000313" key="2">
    <source>
        <dbReference type="EMBL" id="MEL5993357.1"/>
    </source>
</evidence>
<accession>A0ABU9LRP7</accession>
<keyword evidence="3" id="KW-1185">Reference proteome</keyword>
<dbReference type="RefSeq" id="WP_342296185.1">
    <property type="nucleotide sequence ID" value="NZ_JBCEVZ010000006.1"/>
</dbReference>
<dbReference type="PANTHER" id="PTHR40112:SF1">
    <property type="entry name" value="H2HPP ISOMERASE"/>
    <property type="match status" value="1"/>
</dbReference>
<organism evidence="2 3">
    <name type="scientific">Hymenobacter segetis</name>
    <dbReference type="NCBI Taxonomy" id="2025509"/>
    <lineage>
        <taxon>Bacteria</taxon>
        <taxon>Pseudomonadati</taxon>
        <taxon>Bacteroidota</taxon>
        <taxon>Cytophagia</taxon>
        <taxon>Cytophagales</taxon>
        <taxon>Hymenobacteraceae</taxon>
        <taxon>Hymenobacter</taxon>
    </lineage>
</organism>
<dbReference type="InterPro" id="IPR025499">
    <property type="entry name" value="KdgF"/>
</dbReference>
<sequence>MTPQPAAQPAFVTDAQAAWETTGPGVRRKVLAHGPDLMLTLVAFETDGVGARHQHPHAQLSYVESGVFEYTIETEIHTLRSGDSCYVPPLAWYSVVCTEAGVLVDAFTPRRDDFLS</sequence>